<protein>
    <submittedName>
        <fullName evidence="1">Uncharacterized protein</fullName>
    </submittedName>
</protein>
<dbReference type="EMBL" id="AP019309">
    <property type="protein sequence ID" value="BBH26381.1"/>
    <property type="molecule type" value="Genomic_DNA"/>
</dbReference>
<dbReference type="Proteomes" id="UP000268059">
    <property type="component" value="Chromosome"/>
</dbReference>
<proteinExistence type="predicted"/>
<sequence>MDLYTLTKNNIKRYNWAAIIEDQKNSYLTVKKYCDLNHIAESSFYKNKAKLTGGSSKSDRNIHSHFIPAVLTNKMTNMITLKIDGHEISCTEDVLRKIVKAL</sequence>
<keyword evidence="2" id="KW-1185">Reference proteome</keyword>
<name>A0A3G9JK68_9FIRM</name>
<dbReference type="RefSeq" id="WP_125119254.1">
    <property type="nucleotide sequence ID" value="NZ_AP019309.1"/>
</dbReference>
<reference evidence="1 2" key="1">
    <citation type="submission" date="2018-11" db="EMBL/GenBank/DDBJ databases">
        <title>Novel Erysipelotrichaceae bacterium isolated from small intestine of a swine.</title>
        <authorList>
            <person name="Kim J.S."/>
            <person name="Choe H."/>
            <person name="Lee Y.R."/>
            <person name="Kim K.M."/>
            <person name="Park D.S."/>
        </authorList>
    </citation>
    <scope>NUCLEOTIDE SEQUENCE [LARGE SCALE GENOMIC DNA]</scope>
    <source>
        <strain evidence="1 2">SG0102</strain>
    </source>
</reference>
<gene>
    <name evidence="1" type="ORF">SG0102_13150</name>
</gene>
<evidence type="ECO:0000313" key="1">
    <source>
        <dbReference type="EMBL" id="BBH26381.1"/>
    </source>
</evidence>
<accession>A0A3G9JK68</accession>
<dbReference type="OrthoDB" id="1651913at2"/>
<dbReference type="AlphaFoldDB" id="A0A3G9JK68"/>
<dbReference type="InParanoid" id="A0A3G9JK68"/>
<evidence type="ECO:0000313" key="2">
    <source>
        <dbReference type="Proteomes" id="UP000268059"/>
    </source>
</evidence>
<dbReference type="KEGG" id="ebm:SG0102_13150"/>
<dbReference type="NCBIfam" id="NF047593">
    <property type="entry name" value="IS66_ISAeme5_TnpA"/>
    <property type="match status" value="1"/>
</dbReference>
<organism evidence="1 2">
    <name type="scientific">Intestinibaculum porci</name>
    <dbReference type="NCBI Taxonomy" id="2487118"/>
    <lineage>
        <taxon>Bacteria</taxon>
        <taxon>Bacillati</taxon>
        <taxon>Bacillota</taxon>
        <taxon>Erysipelotrichia</taxon>
        <taxon>Erysipelotrichales</taxon>
        <taxon>Erysipelotrichaceae</taxon>
        <taxon>Intestinibaculum</taxon>
    </lineage>
</organism>